<accession>A0ABP0JXK9</accession>
<dbReference type="EMBL" id="CAXAMM010009003">
    <property type="protein sequence ID" value="CAK9019118.1"/>
    <property type="molecule type" value="Genomic_DNA"/>
</dbReference>
<sequence>MRHFFSHHSSSIAVLMENHDQHPPCALVQLNLAITGLAALLTKLVTPPGRPRVNAFIALSSEVLAQMIFGLFRGLRLLRMSQGDYCRFVQFAPERIALTLTPASTNGYEARLVLYRLGVHWRLGPELELTRARRAEKR</sequence>
<evidence type="ECO:0000313" key="2">
    <source>
        <dbReference type="Proteomes" id="UP001642464"/>
    </source>
</evidence>
<keyword evidence="2" id="KW-1185">Reference proteome</keyword>
<evidence type="ECO:0000313" key="1">
    <source>
        <dbReference type="EMBL" id="CAK9019118.1"/>
    </source>
</evidence>
<dbReference type="Proteomes" id="UP001642464">
    <property type="component" value="Unassembled WGS sequence"/>
</dbReference>
<gene>
    <name evidence="1" type="ORF">SCF082_LOCUS14386</name>
</gene>
<protein>
    <submittedName>
        <fullName evidence="1">Uncharacterized protein</fullName>
    </submittedName>
</protein>
<name>A0ABP0JXK9_9DINO</name>
<reference evidence="1 2" key="1">
    <citation type="submission" date="2024-02" db="EMBL/GenBank/DDBJ databases">
        <authorList>
            <person name="Chen Y."/>
            <person name="Shah S."/>
            <person name="Dougan E. K."/>
            <person name="Thang M."/>
            <person name="Chan C."/>
        </authorList>
    </citation>
    <scope>NUCLEOTIDE SEQUENCE [LARGE SCALE GENOMIC DNA]</scope>
</reference>
<proteinExistence type="predicted"/>
<comment type="caution">
    <text evidence="1">The sequence shown here is derived from an EMBL/GenBank/DDBJ whole genome shotgun (WGS) entry which is preliminary data.</text>
</comment>
<organism evidence="1 2">
    <name type="scientific">Durusdinium trenchii</name>
    <dbReference type="NCBI Taxonomy" id="1381693"/>
    <lineage>
        <taxon>Eukaryota</taxon>
        <taxon>Sar</taxon>
        <taxon>Alveolata</taxon>
        <taxon>Dinophyceae</taxon>
        <taxon>Suessiales</taxon>
        <taxon>Symbiodiniaceae</taxon>
        <taxon>Durusdinium</taxon>
    </lineage>
</organism>